<dbReference type="NCBIfam" id="TIGR02532">
    <property type="entry name" value="IV_pilin_GFxxxE"/>
    <property type="match status" value="1"/>
</dbReference>
<evidence type="ECO:0000313" key="7">
    <source>
        <dbReference type="EMBL" id="OGF29861.1"/>
    </source>
</evidence>
<feature type="transmembrane region" description="Helical" evidence="6">
    <location>
        <begin position="12"/>
        <end position="38"/>
    </location>
</feature>
<keyword evidence="5 6" id="KW-0472">Membrane</keyword>
<accession>A0A1F5SUH5</accession>
<keyword evidence="3 6" id="KW-0812">Transmembrane</keyword>
<dbReference type="SUPFAM" id="SSF54523">
    <property type="entry name" value="Pili subunits"/>
    <property type="match status" value="1"/>
</dbReference>
<comment type="subcellular location">
    <subcellularLocation>
        <location evidence="1">Membrane</location>
        <topology evidence="1">Single-pass membrane protein</topology>
    </subcellularLocation>
</comment>
<evidence type="ECO:0000313" key="8">
    <source>
        <dbReference type="Proteomes" id="UP000176915"/>
    </source>
</evidence>
<dbReference type="GO" id="GO:0015628">
    <property type="term" value="P:protein secretion by the type II secretion system"/>
    <property type="evidence" value="ECO:0007669"/>
    <property type="project" value="InterPro"/>
</dbReference>
<reference evidence="7 8" key="1">
    <citation type="journal article" date="2016" name="Nat. Commun.">
        <title>Thousands of microbial genomes shed light on interconnected biogeochemical processes in an aquifer system.</title>
        <authorList>
            <person name="Anantharaman K."/>
            <person name="Brown C.T."/>
            <person name="Hug L.A."/>
            <person name="Sharon I."/>
            <person name="Castelle C.J."/>
            <person name="Probst A.J."/>
            <person name="Thomas B.C."/>
            <person name="Singh A."/>
            <person name="Wilkins M.J."/>
            <person name="Karaoz U."/>
            <person name="Brodie E.L."/>
            <person name="Williams K.H."/>
            <person name="Hubbard S.S."/>
            <person name="Banfield J.F."/>
        </authorList>
    </citation>
    <scope>NUCLEOTIDE SEQUENCE [LARGE SCALE GENOMIC DNA]</scope>
</reference>
<evidence type="ECO:0000256" key="5">
    <source>
        <dbReference type="ARBA" id="ARBA00023136"/>
    </source>
</evidence>
<organism evidence="7 8">
    <name type="scientific">Candidatus Falkowbacteria bacterium RIFCSPLOWO2_12_FULL_45_13</name>
    <dbReference type="NCBI Taxonomy" id="1797991"/>
    <lineage>
        <taxon>Bacteria</taxon>
        <taxon>Candidatus Falkowiibacteriota</taxon>
    </lineage>
</organism>
<dbReference type="Pfam" id="PF07963">
    <property type="entry name" value="N_methyl"/>
    <property type="match status" value="1"/>
</dbReference>
<evidence type="ECO:0000256" key="6">
    <source>
        <dbReference type="SAM" id="Phobius"/>
    </source>
</evidence>
<dbReference type="GO" id="GO:0015627">
    <property type="term" value="C:type II protein secretion system complex"/>
    <property type="evidence" value="ECO:0007669"/>
    <property type="project" value="InterPro"/>
</dbReference>
<protein>
    <recommendedName>
        <fullName evidence="9">Type II secretion system protein GspG C-terminal domain-containing protein</fullName>
    </recommendedName>
</protein>
<dbReference type="PRINTS" id="PR00813">
    <property type="entry name" value="BCTERIALGSPG"/>
</dbReference>
<keyword evidence="4 6" id="KW-1133">Transmembrane helix</keyword>
<gene>
    <name evidence="7" type="ORF">A3H09_02710</name>
</gene>
<dbReference type="InterPro" id="IPR012902">
    <property type="entry name" value="N_methyl_site"/>
</dbReference>
<dbReference type="Proteomes" id="UP000176915">
    <property type="component" value="Unassembled WGS sequence"/>
</dbReference>
<keyword evidence="2" id="KW-0488">Methylation</keyword>
<dbReference type="InterPro" id="IPR045584">
    <property type="entry name" value="Pilin-like"/>
</dbReference>
<proteinExistence type="predicted"/>
<evidence type="ECO:0000256" key="1">
    <source>
        <dbReference type="ARBA" id="ARBA00004167"/>
    </source>
</evidence>
<name>A0A1F5SUH5_9BACT</name>
<dbReference type="PANTHER" id="PTHR30093:SF44">
    <property type="entry name" value="TYPE II SECRETION SYSTEM CORE PROTEIN G"/>
    <property type="match status" value="1"/>
</dbReference>
<evidence type="ECO:0000256" key="4">
    <source>
        <dbReference type="ARBA" id="ARBA00022989"/>
    </source>
</evidence>
<dbReference type="GO" id="GO:0016020">
    <property type="term" value="C:membrane"/>
    <property type="evidence" value="ECO:0007669"/>
    <property type="project" value="UniProtKB-SubCell"/>
</dbReference>
<sequence length="168" mass="18616">MFKEKINKQFGFTLIELLVVISIIGFLATASMVVFNSVRIKARDTRRKADLTQIRKALDLYYDANSAYPSSSGAWRSACPSYGGYPTSGATGYIPNLAPTHIGKLPIDPSPCSNGNGYLYYSDTVNYKLLSHVSPESYPSAGQPFYDPFRPTWAWMLCSANTTVCNTW</sequence>
<dbReference type="AlphaFoldDB" id="A0A1F5SUH5"/>
<dbReference type="EMBL" id="MFFY01000061">
    <property type="protein sequence ID" value="OGF29861.1"/>
    <property type="molecule type" value="Genomic_DNA"/>
</dbReference>
<dbReference type="InterPro" id="IPR000983">
    <property type="entry name" value="Bac_GSPG_pilin"/>
</dbReference>
<evidence type="ECO:0000256" key="3">
    <source>
        <dbReference type="ARBA" id="ARBA00022692"/>
    </source>
</evidence>
<dbReference type="Gene3D" id="3.30.700.10">
    <property type="entry name" value="Glycoprotein, Type 4 Pilin"/>
    <property type="match status" value="1"/>
</dbReference>
<comment type="caution">
    <text evidence="7">The sequence shown here is derived from an EMBL/GenBank/DDBJ whole genome shotgun (WGS) entry which is preliminary data.</text>
</comment>
<evidence type="ECO:0000256" key="2">
    <source>
        <dbReference type="ARBA" id="ARBA00022481"/>
    </source>
</evidence>
<dbReference type="PANTHER" id="PTHR30093">
    <property type="entry name" value="GENERAL SECRETION PATHWAY PROTEIN G"/>
    <property type="match status" value="1"/>
</dbReference>
<evidence type="ECO:0008006" key="9">
    <source>
        <dbReference type="Google" id="ProtNLM"/>
    </source>
</evidence>